<dbReference type="AlphaFoldDB" id="A0A4R5AGL2"/>
<evidence type="ECO:0000313" key="3">
    <source>
        <dbReference type="EMBL" id="TDD70399.1"/>
    </source>
</evidence>
<dbReference type="PRINTS" id="PR00038">
    <property type="entry name" value="HTHLUXR"/>
</dbReference>
<dbReference type="Pfam" id="PF00196">
    <property type="entry name" value="GerE"/>
    <property type="match status" value="1"/>
</dbReference>
<dbReference type="CDD" id="cd06170">
    <property type="entry name" value="LuxR_C_like"/>
    <property type="match status" value="1"/>
</dbReference>
<dbReference type="SMART" id="SM00421">
    <property type="entry name" value="HTH_LUXR"/>
    <property type="match status" value="1"/>
</dbReference>
<dbReference type="Gene3D" id="1.25.40.10">
    <property type="entry name" value="Tetratricopeptide repeat domain"/>
    <property type="match status" value="2"/>
</dbReference>
<dbReference type="GO" id="GO:0003677">
    <property type="term" value="F:DNA binding"/>
    <property type="evidence" value="ECO:0007669"/>
    <property type="project" value="UniProtKB-KW"/>
</dbReference>
<accession>A0A4R5AGL2</accession>
<dbReference type="PANTHER" id="PTHR43214">
    <property type="entry name" value="TWO-COMPONENT RESPONSE REGULATOR"/>
    <property type="match status" value="1"/>
</dbReference>
<evidence type="ECO:0000313" key="4">
    <source>
        <dbReference type="Proteomes" id="UP000295217"/>
    </source>
</evidence>
<dbReference type="PROSITE" id="PS50043">
    <property type="entry name" value="HTH_LUXR_2"/>
    <property type="match status" value="1"/>
</dbReference>
<keyword evidence="4" id="KW-1185">Reference proteome</keyword>
<dbReference type="InterPro" id="IPR036388">
    <property type="entry name" value="WH-like_DNA-bd_sf"/>
</dbReference>
<dbReference type="InterPro" id="IPR016032">
    <property type="entry name" value="Sig_transdc_resp-reg_C-effctor"/>
</dbReference>
<dbReference type="GO" id="GO:0006355">
    <property type="term" value="P:regulation of DNA-templated transcription"/>
    <property type="evidence" value="ECO:0007669"/>
    <property type="project" value="InterPro"/>
</dbReference>
<feature type="domain" description="HTH luxR-type" evidence="2">
    <location>
        <begin position="474"/>
        <end position="539"/>
    </location>
</feature>
<dbReference type="EMBL" id="SMLB01000009">
    <property type="protein sequence ID" value="TDD70399.1"/>
    <property type="molecule type" value="Genomic_DNA"/>
</dbReference>
<dbReference type="InterPro" id="IPR011990">
    <property type="entry name" value="TPR-like_helical_dom_sf"/>
</dbReference>
<dbReference type="PANTHER" id="PTHR43214:SF43">
    <property type="entry name" value="TWO-COMPONENT RESPONSE REGULATOR"/>
    <property type="match status" value="1"/>
</dbReference>
<dbReference type="InterPro" id="IPR039420">
    <property type="entry name" value="WalR-like"/>
</dbReference>
<reference evidence="3 4" key="1">
    <citation type="submission" date="2019-02" db="EMBL/GenBank/DDBJ databases">
        <title>Draft genome sequences of novel Actinobacteria.</title>
        <authorList>
            <person name="Sahin N."/>
            <person name="Ay H."/>
            <person name="Saygin H."/>
        </authorList>
    </citation>
    <scope>NUCLEOTIDE SEQUENCE [LARGE SCALE GENOMIC DNA]</scope>
    <source>
        <strain evidence="3 4">8K307</strain>
    </source>
</reference>
<organism evidence="3 4">
    <name type="scientific">Jiangella aurantiaca</name>
    <dbReference type="NCBI Taxonomy" id="2530373"/>
    <lineage>
        <taxon>Bacteria</taxon>
        <taxon>Bacillati</taxon>
        <taxon>Actinomycetota</taxon>
        <taxon>Actinomycetes</taxon>
        <taxon>Jiangellales</taxon>
        <taxon>Jiangellaceae</taxon>
        <taxon>Jiangella</taxon>
    </lineage>
</organism>
<keyword evidence="1" id="KW-0238">DNA-binding</keyword>
<gene>
    <name evidence="3" type="ORF">E1262_09115</name>
</gene>
<dbReference type="OrthoDB" id="9816529at2"/>
<dbReference type="SUPFAM" id="SSF46894">
    <property type="entry name" value="C-terminal effector domain of the bipartite response regulators"/>
    <property type="match status" value="1"/>
</dbReference>
<proteinExistence type="predicted"/>
<sequence>MEAAATAHLARARDLHRASRWAEACAEYAAADAEEPLAVEDLEAFAEAAQVSARGDEAVALLQRVFDLQVRAHELDDAAQVAFWLWWVLLNNNELVHANGWLRQARRTLGPDMATSLWLKIPEAMFHATTGDYSRADELLRAIVDDGEGEVVPWALSMWGQTLIDDGRLQDGLDRLEEAMAILLDHGLSPRVTPWIYCAAVRGCCLARDFARARAWNRSMARWLDSLNNLVGAYLGNCRIYRSRLMLLNGAWPDALDEIAAVCADLDGYTGWVCGHAYYQLGEVRRQRGEWDAAEDAYRRAAEHGCPTQPGLALLRLAEGDADAASAGVRRALTEATAKPDRLDLLKAAVAIHLEEGKIEAARDFVTEFEEITQELRTPVIEAERSAVRGALAFSEGDPAGALPLLRRAVGIWQYQDVPHEVAKLNVLIGQACRALADHDGARLQFAAARDTFERLGARPDLAQLDRIVAATDAGSEKHGLTRREIEVLCLIARGKANRAIANELHLSERTVHRHVSNIFTKLNVDSRTAAVAYGIKHRIVEMGTL</sequence>
<dbReference type="PROSITE" id="PS00622">
    <property type="entry name" value="HTH_LUXR_1"/>
    <property type="match status" value="1"/>
</dbReference>
<evidence type="ECO:0000259" key="2">
    <source>
        <dbReference type="PROSITE" id="PS50043"/>
    </source>
</evidence>
<evidence type="ECO:0000256" key="1">
    <source>
        <dbReference type="ARBA" id="ARBA00023125"/>
    </source>
</evidence>
<dbReference type="InterPro" id="IPR000792">
    <property type="entry name" value="Tscrpt_reg_LuxR_C"/>
</dbReference>
<dbReference type="Gene3D" id="1.10.10.10">
    <property type="entry name" value="Winged helix-like DNA-binding domain superfamily/Winged helix DNA-binding domain"/>
    <property type="match status" value="1"/>
</dbReference>
<dbReference type="RefSeq" id="WP_132102822.1">
    <property type="nucleotide sequence ID" value="NZ_SMLB01000009.1"/>
</dbReference>
<name>A0A4R5AGL2_9ACTN</name>
<dbReference type="Proteomes" id="UP000295217">
    <property type="component" value="Unassembled WGS sequence"/>
</dbReference>
<dbReference type="SUPFAM" id="SSF48452">
    <property type="entry name" value="TPR-like"/>
    <property type="match status" value="2"/>
</dbReference>
<comment type="caution">
    <text evidence="3">The sequence shown here is derived from an EMBL/GenBank/DDBJ whole genome shotgun (WGS) entry which is preliminary data.</text>
</comment>
<protein>
    <submittedName>
        <fullName evidence="3">Helix-turn-helix transcriptional regulator</fullName>
    </submittedName>
</protein>